<dbReference type="RefSeq" id="WP_090676261.1">
    <property type="nucleotide sequence ID" value="NZ_FNIT01000010.1"/>
</dbReference>
<dbReference type="GO" id="GO:0016874">
    <property type="term" value="F:ligase activity"/>
    <property type="evidence" value="ECO:0007669"/>
    <property type="project" value="UniProtKB-KW"/>
</dbReference>
<dbReference type="Pfam" id="PF03738">
    <property type="entry name" value="GSP_synth"/>
    <property type="match status" value="1"/>
</dbReference>
<dbReference type="Proteomes" id="UP000198793">
    <property type="component" value="Unassembled WGS sequence"/>
</dbReference>
<dbReference type="STRING" id="1166073.SAMN05192530_11098"/>
<reference evidence="7 8" key="1">
    <citation type="submission" date="2016-10" db="EMBL/GenBank/DDBJ databases">
        <authorList>
            <person name="de Groot N.N."/>
        </authorList>
    </citation>
    <scope>NUCLEOTIDE SEQUENCE [LARGE SCALE GENOMIC DNA]</scope>
    <source>
        <strain evidence="8">L7-484,KACC 16230,DSM 25025</strain>
    </source>
</reference>
<dbReference type="InterPro" id="IPR016185">
    <property type="entry name" value="PreATP-grasp_dom_sf"/>
</dbReference>
<organism evidence="7 8">
    <name type="scientific">Aureimonas jatrophae</name>
    <dbReference type="NCBI Taxonomy" id="1166073"/>
    <lineage>
        <taxon>Bacteria</taxon>
        <taxon>Pseudomonadati</taxon>
        <taxon>Pseudomonadota</taxon>
        <taxon>Alphaproteobacteria</taxon>
        <taxon>Hyphomicrobiales</taxon>
        <taxon>Aurantimonadaceae</taxon>
        <taxon>Aureimonas</taxon>
    </lineage>
</organism>
<dbReference type="InterPro" id="IPR005494">
    <property type="entry name" value="GSPS_pre-ATP-grasp-like_dom"/>
</dbReference>
<dbReference type="AlphaFoldDB" id="A0A1H0LME6"/>
<dbReference type="OrthoDB" id="9765517at2"/>
<dbReference type="SUPFAM" id="SSF56059">
    <property type="entry name" value="Glutathione synthetase ATP-binding domain-like"/>
    <property type="match status" value="1"/>
</dbReference>
<dbReference type="Gene3D" id="3.30.1490.330">
    <property type="match status" value="1"/>
</dbReference>
<evidence type="ECO:0000313" key="7">
    <source>
        <dbReference type="EMBL" id="SDO69216.1"/>
    </source>
</evidence>
<keyword evidence="4" id="KW-0067">ATP-binding</keyword>
<evidence type="ECO:0000256" key="1">
    <source>
        <dbReference type="ARBA" id="ARBA00022598"/>
    </source>
</evidence>
<evidence type="ECO:0000256" key="4">
    <source>
        <dbReference type="ARBA" id="ARBA00022840"/>
    </source>
</evidence>
<gene>
    <name evidence="7" type="ORF">SAMN05192530_11098</name>
</gene>
<evidence type="ECO:0000256" key="5">
    <source>
        <dbReference type="ARBA" id="ARBA00022842"/>
    </source>
</evidence>
<evidence type="ECO:0000256" key="3">
    <source>
        <dbReference type="ARBA" id="ARBA00022741"/>
    </source>
</evidence>
<evidence type="ECO:0000259" key="6">
    <source>
        <dbReference type="Pfam" id="PF03738"/>
    </source>
</evidence>
<feature type="domain" description="Glutathionylspermidine synthase pre-ATP-grasp-like" evidence="6">
    <location>
        <begin position="12"/>
        <end position="388"/>
    </location>
</feature>
<keyword evidence="5" id="KW-0460">Magnesium</keyword>
<sequence length="390" mass="43967">MERVSIAPRDRWQDKAEALGFGFHEMYGEPYWLDDAYYRFTMREIEDEVEAPTEELHALCLALVDEVVASEALLTRLAIPPAQFDTVRDAWRGSRRHLYGRFDLAYDGTGPAKLLEYNADTPTAVFETGYFQYGWLTDQIALGRLPRGADQFNLLQESLVEAFAAFPADRIFHFAAVLDNEEDRGTATYLMDCAVQAGHPTRLIDVASIGVDAQGRFTDPHEQVIDRCFKLYPWEDMMREPFAAFLPRSGTEWVEPAWKAILSNKGMLPLLWERHPGHPNLLPAFFEDDPRAAELADHVRKPFHSREGENVAIVEAGETREVSEGAYGDGPAVVQGLTPLFRSRDEGGGEQYAVLGSWVVGDRACGLGMREDRSRITRNLSRFVPHAIVD</sequence>
<keyword evidence="2" id="KW-0479">Metal-binding</keyword>
<dbReference type="GO" id="GO:0005524">
    <property type="term" value="F:ATP binding"/>
    <property type="evidence" value="ECO:0007669"/>
    <property type="project" value="UniProtKB-KW"/>
</dbReference>
<evidence type="ECO:0000256" key="2">
    <source>
        <dbReference type="ARBA" id="ARBA00022723"/>
    </source>
</evidence>
<keyword evidence="3" id="KW-0547">Nucleotide-binding</keyword>
<dbReference type="SUPFAM" id="SSF52440">
    <property type="entry name" value="PreATP-grasp domain"/>
    <property type="match status" value="1"/>
</dbReference>
<keyword evidence="1" id="KW-0436">Ligase</keyword>
<accession>A0A1H0LME6</accession>
<proteinExistence type="predicted"/>
<dbReference type="GO" id="GO:0046872">
    <property type="term" value="F:metal ion binding"/>
    <property type="evidence" value="ECO:0007669"/>
    <property type="project" value="UniProtKB-KW"/>
</dbReference>
<protein>
    <submittedName>
        <fullName evidence="7">Glutathionylspermidine synthase</fullName>
    </submittedName>
</protein>
<evidence type="ECO:0000313" key="8">
    <source>
        <dbReference type="Proteomes" id="UP000198793"/>
    </source>
</evidence>
<dbReference type="EMBL" id="FNIT01000010">
    <property type="protein sequence ID" value="SDO69216.1"/>
    <property type="molecule type" value="Genomic_DNA"/>
</dbReference>
<name>A0A1H0LME6_9HYPH</name>
<keyword evidence="8" id="KW-1185">Reference proteome</keyword>